<dbReference type="PANTHER" id="PTHR30015:SF6">
    <property type="entry name" value="SLL1429 PROTEIN"/>
    <property type="match status" value="1"/>
</dbReference>
<dbReference type="SUPFAM" id="SSF52980">
    <property type="entry name" value="Restriction endonuclease-like"/>
    <property type="match status" value="1"/>
</dbReference>
<dbReference type="EMBL" id="JAMQJY010000001">
    <property type="protein sequence ID" value="MCM2674551.1"/>
    <property type="molecule type" value="Genomic_DNA"/>
</dbReference>
<organism evidence="3 4">
    <name type="scientific">Alkalicoccobacillus plakortidis</name>
    <dbReference type="NCBI Taxonomy" id="444060"/>
    <lineage>
        <taxon>Bacteria</taxon>
        <taxon>Bacillati</taxon>
        <taxon>Bacillota</taxon>
        <taxon>Bacilli</taxon>
        <taxon>Bacillales</taxon>
        <taxon>Bacillaceae</taxon>
        <taxon>Alkalicoccobacillus</taxon>
    </lineage>
</organism>
<feature type="domain" description="Restriction endonuclease type IV Mrr" evidence="2">
    <location>
        <begin position="68"/>
        <end position="177"/>
    </location>
</feature>
<keyword evidence="1" id="KW-0472">Membrane</keyword>
<keyword evidence="1" id="KW-0812">Transmembrane</keyword>
<accession>A0ABT0XF80</accession>
<keyword evidence="4" id="KW-1185">Reference proteome</keyword>
<dbReference type="GO" id="GO:0004519">
    <property type="term" value="F:endonuclease activity"/>
    <property type="evidence" value="ECO:0007669"/>
    <property type="project" value="UniProtKB-KW"/>
</dbReference>
<dbReference type="InterPro" id="IPR007560">
    <property type="entry name" value="Restrct_endonuc_IV_Mrr"/>
</dbReference>
<feature type="transmembrane region" description="Helical" evidence="1">
    <location>
        <begin position="12"/>
        <end position="27"/>
    </location>
</feature>
<dbReference type="Gene3D" id="3.40.1350.10">
    <property type="match status" value="1"/>
</dbReference>
<comment type="caution">
    <text evidence="3">The sequence shown here is derived from an EMBL/GenBank/DDBJ whole genome shotgun (WGS) entry which is preliminary data.</text>
</comment>
<reference evidence="3" key="1">
    <citation type="submission" date="2022-06" db="EMBL/GenBank/DDBJ databases">
        <title>Alkalicoccobacillus porphyridii sp. nov., isolated from a marine red alga, Porphyridium purpureum and reclassification of Shouchella plakortidis and Shouchella gibsonii as Alkalicoccobacillus plakortidis comb. nov. and Alkalicoccobacillus gibsonii comb. nov.</title>
        <authorList>
            <person name="Kim K.H."/>
            <person name="Lee J.K."/>
            <person name="Han D.M."/>
            <person name="Baek J.H."/>
            <person name="Jeon C.O."/>
        </authorList>
    </citation>
    <scope>NUCLEOTIDE SEQUENCE</scope>
    <source>
        <strain evidence="3">DSM 19153</strain>
    </source>
</reference>
<dbReference type="InterPro" id="IPR052906">
    <property type="entry name" value="Type_IV_Methyl-Rstrct_Enzyme"/>
</dbReference>
<name>A0ABT0XF80_9BACI</name>
<dbReference type="PANTHER" id="PTHR30015">
    <property type="entry name" value="MRR RESTRICTION SYSTEM PROTEIN"/>
    <property type="match status" value="1"/>
</dbReference>
<dbReference type="InterPro" id="IPR011856">
    <property type="entry name" value="tRNA_endonuc-like_dom_sf"/>
</dbReference>
<evidence type="ECO:0000259" key="2">
    <source>
        <dbReference type="Pfam" id="PF04471"/>
    </source>
</evidence>
<proteinExistence type="predicted"/>
<evidence type="ECO:0000313" key="4">
    <source>
        <dbReference type="Proteomes" id="UP001203665"/>
    </source>
</evidence>
<evidence type="ECO:0000256" key="1">
    <source>
        <dbReference type="SAM" id="Phobius"/>
    </source>
</evidence>
<keyword evidence="3" id="KW-0255">Endonuclease</keyword>
<dbReference type="InterPro" id="IPR011335">
    <property type="entry name" value="Restrct_endonuc-II-like"/>
</dbReference>
<sequence length="240" mass="27026">MSKKNSKLTDEFIRSLAILLIAVIVFSESYRILAIIALVLTLVVPTAYHSIRDVLETKRLQKSGMPQIDQMNGFQFEYYLQALFFGLGYKPSVTKRSYDFGADLILDGKNRIVIQAKCYGEKNKVGIDAVQQIYAAKTYYKAQEAWVLTNRSFSPSAIKLAECCNVKLLDRMELQHFILKIHPDGAIANSQVVHHPLTPAPLTSSKTCEKCGYAMQRRIGKRGEFLGAPLIQSVDILSRF</sequence>
<evidence type="ECO:0000313" key="3">
    <source>
        <dbReference type="EMBL" id="MCM2674551.1"/>
    </source>
</evidence>
<keyword evidence="1" id="KW-1133">Transmembrane helix</keyword>
<dbReference type="Gene3D" id="3.30.65.10">
    <property type="entry name" value="Bacterial Topoisomerase I, domain 1"/>
    <property type="match status" value="1"/>
</dbReference>
<dbReference type="Proteomes" id="UP001203665">
    <property type="component" value="Unassembled WGS sequence"/>
</dbReference>
<dbReference type="Pfam" id="PF04471">
    <property type="entry name" value="Mrr_cat"/>
    <property type="match status" value="1"/>
</dbReference>
<keyword evidence="3" id="KW-0540">Nuclease</keyword>
<protein>
    <submittedName>
        <fullName evidence="3">Restriction endonuclease</fullName>
    </submittedName>
</protein>
<gene>
    <name evidence="3" type="ORF">NDM98_02855</name>
</gene>
<keyword evidence="3" id="KW-0378">Hydrolase</keyword>